<protein>
    <submittedName>
        <fullName evidence="1">Uncharacterized protein</fullName>
    </submittedName>
</protein>
<keyword evidence="2" id="KW-1185">Reference proteome</keyword>
<accession>A0ABN1MRM4</accession>
<gene>
    <name evidence="1" type="ORF">GCM10009118_22910</name>
</gene>
<reference evidence="1 2" key="1">
    <citation type="journal article" date="2019" name="Int. J. Syst. Evol. Microbiol.">
        <title>The Global Catalogue of Microorganisms (GCM) 10K type strain sequencing project: providing services to taxonomists for standard genome sequencing and annotation.</title>
        <authorList>
            <consortium name="The Broad Institute Genomics Platform"/>
            <consortium name="The Broad Institute Genome Sequencing Center for Infectious Disease"/>
            <person name="Wu L."/>
            <person name="Ma J."/>
        </authorList>
    </citation>
    <scope>NUCLEOTIDE SEQUENCE [LARGE SCALE GENOMIC DNA]</scope>
    <source>
        <strain evidence="1 2">JCM 16083</strain>
    </source>
</reference>
<proteinExistence type="predicted"/>
<dbReference type="EMBL" id="BAAAFH010000011">
    <property type="protein sequence ID" value="GAA0875882.1"/>
    <property type="molecule type" value="Genomic_DNA"/>
</dbReference>
<evidence type="ECO:0000313" key="1">
    <source>
        <dbReference type="EMBL" id="GAA0875882.1"/>
    </source>
</evidence>
<name>A0ABN1MRM4_9FLAO</name>
<sequence>MAILLEIFSLYKLILPDDSIDYLLLRTEKPGYSNADQGQEEIANQIEAEKRRLILDLYINNHVRAIQIEFLGELQEIPIGDELLSDKGQFRLSVFYQQTEYGFPWIILGCAENRDAFKKELQDDSDLLSLRPTGAIKQIDATFITENDFDLSAIKNYTTKDVRDL</sequence>
<dbReference type="RefSeq" id="WP_343787815.1">
    <property type="nucleotide sequence ID" value="NZ_BAAAFH010000011.1"/>
</dbReference>
<organism evidence="1 2">
    <name type="scientific">Wandonia haliotis</name>
    <dbReference type="NCBI Taxonomy" id="574963"/>
    <lineage>
        <taxon>Bacteria</taxon>
        <taxon>Pseudomonadati</taxon>
        <taxon>Bacteroidota</taxon>
        <taxon>Flavobacteriia</taxon>
        <taxon>Flavobacteriales</taxon>
        <taxon>Crocinitomicaceae</taxon>
        <taxon>Wandonia</taxon>
    </lineage>
</organism>
<evidence type="ECO:0000313" key="2">
    <source>
        <dbReference type="Proteomes" id="UP001501126"/>
    </source>
</evidence>
<dbReference type="Proteomes" id="UP001501126">
    <property type="component" value="Unassembled WGS sequence"/>
</dbReference>
<comment type="caution">
    <text evidence="1">The sequence shown here is derived from an EMBL/GenBank/DDBJ whole genome shotgun (WGS) entry which is preliminary data.</text>
</comment>